<evidence type="ECO:0000313" key="3">
    <source>
        <dbReference type="EMBL" id="PZL75991.1"/>
    </source>
</evidence>
<proteinExistence type="predicted"/>
<name>A0A2W3Z4P0_9ENTE</name>
<evidence type="ECO:0000313" key="4">
    <source>
        <dbReference type="Proteomes" id="UP000249828"/>
    </source>
</evidence>
<dbReference type="SUPFAM" id="SSF160631">
    <property type="entry name" value="SMI1/KNR4-like"/>
    <property type="match status" value="1"/>
</dbReference>
<dbReference type="EMBL" id="PIEU01000038">
    <property type="protein sequence ID" value="PZL75991.1"/>
    <property type="molecule type" value="Genomic_DNA"/>
</dbReference>
<feature type="domain" description="Knr4/Smi1-like" evidence="1">
    <location>
        <begin position="11"/>
        <end position="154"/>
    </location>
</feature>
<keyword evidence="4" id="KW-1185">Reference proteome</keyword>
<organism evidence="2 4">
    <name type="scientific">Enterococcus plantarum</name>
    <dbReference type="NCBI Taxonomy" id="1077675"/>
    <lineage>
        <taxon>Bacteria</taxon>
        <taxon>Bacillati</taxon>
        <taxon>Bacillota</taxon>
        <taxon>Bacilli</taxon>
        <taxon>Lactobacillales</taxon>
        <taxon>Enterococcaceae</taxon>
        <taxon>Enterococcus</taxon>
    </lineage>
</organism>
<comment type="caution">
    <text evidence="2">The sequence shown here is derived from an EMBL/GenBank/DDBJ whole genome shotgun (WGS) entry which is preliminary data.</text>
</comment>
<dbReference type="RefSeq" id="WP_111247267.1">
    <property type="nucleotide sequence ID" value="NZ_PIEU01000038.1"/>
</dbReference>
<gene>
    <name evidence="3" type="ORF">CI088_03895</name>
    <name evidence="2" type="ORF">CI088_05900</name>
</gene>
<dbReference type="InterPro" id="IPR037883">
    <property type="entry name" value="Knr4/Smi1-like_sf"/>
</dbReference>
<dbReference type="Gene3D" id="3.40.1580.10">
    <property type="entry name" value="SMI1/KNR4-like"/>
    <property type="match status" value="1"/>
</dbReference>
<evidence type="ECO:0000259" key="1">
    <source>
        <dbReference type="SMART" id="SM00860"/>
    </source>
</evidence>
<dbReference type="EMBL" id="PIEU01000048">
    <property type="protein sequence ID" value="PZL75098.1"/>
    <property type="molecule type" value="Genomic_DNA"/>
</dbReference>
<reference evidence="2 4" key="1">
    <citation type="submission" date="2017-11" db="EMBL/GenBank/DDBJ databases">
        <title>Draft genome sequence of Enterococcus plantarum TRW2 strain isolated from lettuce.</title>
        <authorList>
            <person name="Kim E.B."/>
            <person name="Marco M.L."/>
            <person name="Williams T.R."/>
            <person name="You I.H."/>
        </authorList>
    </citation>
    <scope>NUCLEOTIDE SEQUENCE [LARGE SCALE GENOMIC DNA]</scope>
    <source>
        <strain evidence="2 4">TRW2</strain>
    </source>
</reference>
<dbReference type="Proteomes" id="UP000249828">
    <property type="component" value="Unassembled WGS sequence"/>
</dbReference>
<protein>
    <submittedName>
        <fullName evidence="2">SMI1/KNR4 family protein</fullName>
    </submittedName>
</protein>
<sequence>MKIEESSIVLPLPTEAVIDIEESYWKVKLPVEYRKFILKYNGGIPTTNVFSCNAHEYVIERFLCILEDSEHNELGMYDIDVVLAQIEERLTDNEDLIGVDLLPIASLFGGDFLCLNFKNDKNYPTVGVWKHDESYELEPIFFEGFTSFKEFSESLVE</sequence>
<evidence type="ECO:0000313" key="2">
    <source>
        <dbReference type="EMBL" id="PZL75098.1"/>
    </source>
</evidence>
<accession>A0A2W3Z4P0</accession>
<dbReference type="InterPro" id="IPR018958">
    <property type="entry name" value="Knr4/Smi1-like_dom"/>
</dbReference>
<dbReference type="Pfam" id="PF14568">
    <property type="entry name" value="SUKH_6"/>
    <property type="match status" value="1"/>
</dbReference>
<dbReference type="SMART" id="SM00860">
    <property type="entry name" value="SMI1_KNR4"/>
    <property type="match status" value="1"/>
</dbReference>
<dbReference type="AlphaFoldDB" id="A0A2W3Z4P0"/>